<dbReference type="Pfam" id="PF04471">
    <property type="entry name" value="Mrr_cat"/>
    <property type="match status" value="1"/>
</dbReference>
<protein>
    <submittedName>
        <fullName evidence="2">Restriction endonuclease</fullName>
        <ecNumber evidence="2">3.1.21.-</ecNumber>
    </submittedName>
</protein>
<comment type="caution">
    <text evidence="2">The sequence shown here is derived from an EMBL/GenBank/DDBJ whole genome shotgun (WGS) entry which is preliminary data.</text>
</comment>
<dbReference type="EC" id="3.1.21.-" evidence="2"/>
<keyword evidence="2" id="KW-0255">Endonuclease</keyword>
<dbReference type="EMBL" id="JBHSZG010000001">
    <property type="protein sequence ID" value="MFC7137060.1"/>
    <property type="molecule type" value="Genomic_DNA"/>
</dbReference>
<sequence>MRHPADRLAALPDAAFAGFVERLGAVWPVYDAAAAPVTPDGTAELSLARERPDGEPERAVVRVCRADVTVADVNDFAVFVAERGLSFAVLATVGDAAPEATRRARAAPVDLYDGVGLVSLARDAGIDVPGADADRDPGVDP</sequence>
<keyword evidence="2" id="KW-0378">Hydrolase</keyword>
<evidence type="ECO:0000313" key="2">
    <source>
        <dbReference type="EMBL" id="MFC7137060.1"/>
    </source>
</evidence>
<gene>
    <name evidence="2" type="ORF">ACFQRB_12515</name>
</gene>
<feature type="domain" description="Restriction endonuclease type IV Mrr" evidence="1">
    <location>
        <begin position="31"/>
        <end position="120"/>
    </location>
</feature>
<name>A0ABD5XTS1_9EURY</name>
<organism evidence="2 3">
    <name type="scientific">Halobaculum litoreum</name>
    <dbReference type="NCBI Taxonomy" id="3031998"/>
    <lineage>
        <taxon>Archaea</taxon>
        <taxon>Methanobacteriati</taxon>
        <taxon>Methanobacteriota</taxon>
        <taxon>Stenosarchaea group</taxon>
        <taxon>Halobacteria</taxon>
        <taxon>Halobacteriales</taxon>
        <taxon>Haloferacaceae</taxon>
        <taxon>Halobaculum</taxon>
    </lineage>
</organism>
<accession>A0ABD5XTS1</accession>
<evidence type="ECO:0000313" key="3">
    <source>
        <dbReference type="Proteomes" id="UP001596368"/>
    </source>
</evidence>
<proteinExistence type="predicted"/>
<keyword evidence="2" id="KW-0540">Nuclease</keyword>
<dbReference type="AlphaFoldDB" id="A0ABD5XTS1"/>
<dbReference type="GO" id="GO:0016787">
    <property type="term" value="F:hydrolase activity"/>
    <property type="evidence" value="ECO:0007669"/>
    <property type="project" value="UniProtKB-KW"/>
</dbReference>
<evidence type="ECO:0000259" key="1">
    <source>
        <dbReference type="Pfam" id="PF04471"/>
    </source>
</evidence>
<dbReference type="Proteomes" id="UP001596368">
    <property type="component" value="Unassembled WGS sequence"/>
</dbReference>
<dbReference type="InterPro" id="IPR007560">
    <property type="entry name" value="Restrct_endonuc_IV_Mrr"/>
</dbReference>
<keyword evidence="3" id="KW-1185">Reference proteome</keyword>
<reference evidence="2 3" key="1">
    <citation type="journal article" date="2019" name="Int. J. Syst. Evol. Microbiol.">
        <title>The Global Catalogue of Microorganisms (GCM) 10K type strain sequencing project: providing services to taxonomists for standard genome sequencing and annotation.</title>
        <authorList>
            <consortium name="The Broad Institute Genomics Platform"/>
            <consortium name="The Broad Institute Genome Sequencing Center for Infectious Disease"/>
            <person name="Wu L."/>
            <person name="Ma J."/>
        </authorList>
    </citation>
    <scope>NUCLEOTIDE SEQUENCE [LARGE SCALE GENOMIC DNA]</scope>
    <source>
        <strain evidence="2 3">DT92</strain>
    </source>
</reference>
<dbReference type="GO" id="GO:0004519">
    <property type="term" value="F:endonuclease activity"/>
    <property type="evidence" value="ECO:0007669"/>
    <property type="project" value="UniProtKB-KW"/>
</dbReference>